<protein>
    <recommendedName>
        <fullName evidence="5">CobQ/CobB/MinD/ParA nucleotide binding domain-containing protein</fullName>
    </recommendedName>
</protein>
<evidence type="ECO:0008006" key="5">
    <source>
        <dbReference type="Google" id="ProtNLM"/>
    </source>
</evidence>
<comment type="caution">
    <text evidence="3">The sequence shown here is derived from an EMBL/GenBank/DDBJ whole genome shotgun (WGS) entry which is preliminary data.</text>
</comment>
<keyword evidence="1" id="KW-0547">Nucleotide-binding</keyword>
<sequence length="364" mass="36774">MNQPLPAESVLRRVLGGSADLFRGDDYPRLLAEAAAGTQLPVTTGRRIAVVGSRGGSGRTTVAALLARIYAAMRADGVAAVDLAPEAGTLGLRLGVPDAPALDAVAARLEFEPPASLQQLAGLLAVAGPANLLVTGRRRPHARGAADPWCPAAGSPAAGVGIGAGVGVAAGVGVGTMAPAPAWTPTGPVTGRPLDPVDSGLDGSGANGVAGSKRLLLSRAVSRYCPITVFDCGPGLGAPEARWAVGNSHLAVFVTPATASGFEDAVEYAAAWRRDPLLGSVPLLVLVVQCAKDAALSASRQAGCLRRAGVDALHLGYDRHLEAGVEALPSLLARRTRLEAVSLASRVLSTAVSVHIAQARNIPS</sequence>
<dbReference type="PANTHER" id="PTHR43384">
    <property type="entry name" value="SEPTUM SITE-DETERMINING PROTEIN MIND HOMOLOG, CHLOROPLASTIC-RELATED"/>
    <property type="match status" value="1"/>
</dbReference>
<dbReference type="RefSeq" id="WP_227891343.1">
    <property type="nucleotide sequence ID" value="NZ_JAJFZQ010000006.1"/>
</dbReference>
<dbReference type="EMBL" id="JAJFZQ010000006">
    <property type="protein sequence ID" value="MCC3266523.1"/>
    <property type="molecule type" value="Genomic_DNA"/>
</dbReference>
<evidence type="ECO:0000313" key="3">
    <source>
        <dbReference type="EMBL" id="MCC3266523.1"/>
    </source>
</evidence>
<dbReference type="PANTHER" id="PTHR43384:SF6">
    <property type="entry name" value="SEPTUM SITE-DETERMINING PROTEIN MIND HOMOLOG, CHLOROPLASTIC"/>
    <property type="match status" value="1"/>
</dbReference>
<dbReference type="Gene3D" id="3.40.50.300">
    <property type="entry name" value="P-loop containing nucleotide triphosphate hydrolases"/>
    <property type="match status" value="1"/>
</dbReference>
<dbReference type="Proteomes" id="UP001139168">
    <property type="component" value="Unassembled WGS sequence"/>
</dbReference>
<dbReference type="SUPFAM" id="SSF52540">
    <property type="entry name" value="P-loop containing nucleoside triphosphate hydrolases"/>
    <property type="match status" value="1"/>
</dbReference>
<proteinExistence type="predicted"/>
<keyword evidence="4" id="KW-1185">Reference proteome</keyword>
<accession>A0ABS8GMP4</accession>
<evidence type="ECO:0000256" key="1">
    <source>
        <dbReference type="ARBA" id="ARBA00022741"/>
    </source>
</evidence>
<dbReference type="InterPro" id="IPR027417">
    <property type="entry name" value="P-loop_NTPase"/>
</dbReference>
<reference evidence="3" key="1">
    <citation type="submission" date="2021-10" db="EMBL/GenBank/DDBJ databases">
        <title>Novel species in genus Arthrobacter.</title>
        <authorList>
            <person name="Liu Y."/>
        </authorList>
    </citation>
    <scope>NUCLEOTIDE SEQUENCE</scope>
    <source>
        <strain evidence="3">Zg-Y786</strain>
    </source>
</reference>
<dbReference type="InterPro" id="IPR050625">
    <property type="entry name" value="ParA/MinD_ATPase"/>
</dbReference>
<name>A0ABS8GMP4_9MICC</name>
<evidence type="ECO:0000313" key="4">
    <source>
        <dbReference type="Proteomes" id="UP001139168"/>
    </source>
</evidence>
<evidence type="ECO:0000256" key="2">
    <source>
        <dbReference type="ARBA" id="ARBA00022840"/>
    </source>
</evidence>
<organism evidence="3 4">
    <name type="scientific">Arthrobacter gengyunqii</name>
    <dbReference type="NCBI Taxonomy" id="2886940"/>
    <lineage>
        <taxon>Bacteria</taxon>
        <taxon>Bacillati</taxon>
        <taxon>Actinomycetota</taxon>
        <taxon>Actinomycetes</taxon>
        <taxon>Micrococcales</taxon>
        <taxon>Micrococcaceae</taxon>
        <taxon>Arthrobacter</taxon>
    </lineage>
</organism>
<gene>
    <name evidence="3" type="ORF">LJ752_10775</name>
</gene>
<keyword evidence="2" id="KW-0067">ATP-binding</keyword>